<proteinExistence type="predicted"/>
<dbReference type="AlphaFoldDB" id="A2Q546"/>
<gene>
    <name evidence="1" type="ORF">MtrDRAFT_AC160012g34v2</name>
</gene>
<reference evidence="1" key="1">
    <citation type="submission" date="2005-04" db="EMBL/GenBank/DDBJ databases">
        <authorList>
            <person name="Town C.D."/>
        </authorList>
    </citation>
    <scope>NUCLEOTIDE SEQUENCE</scope>
</reference>
<organism evidence="1">
    <name type="scientific">Medicago truncatula</name>
    <name type="common">Barrel medic</name>
    <name type="synonym">Medicago tribuloides</name>
    <dbReference type="NCBI Taxonomy" id="3880"/>
    <lineage>
        <taxon>Eukaryota</taxon>
        <taxon>Viridiplantae</taxon>
        <taxon>Streptophyta</taxon>
        <taxon>Embryophyta</taxon>
        <taxon>Tracheophyta</taxon>
        <taxon>Spermatophyta</taxon>
        <taxon>Magnoliopsida</taxon>
        <taxon>eudicotyledons</taxon>
        <taxon>Gunneridae</taxon>
        <taxon>Pentapetalae</taxon>
        <taxon>rosids</taxon>
        <taxon>fabids</taxon>
        <taxon>Fabales</taxon>
        <taxon>Fabaceae</taxon>
        <taxon>Papilionoideae</taxon>
        <taxon>50 kb inversion clade</taxon>
        <taxon>NPAAA clade</taxon>
        <taxon>Hologalegina</taxon>
        <taxon>IRL clade</taxon>
        <taxon>Trifolieae</taxon>
        <taxon>Medicago</taxon>
    </lineage>
</organism>
<reference evidence="1" key="2">
    <citation type="submission" date="2007-03" db="EMBL/GenBank/DDBJ databases">
        <authorList>
            <consortium name="The International Medicago Genome Annotation Group"/>
        </authorList>
    </citation>
    <scope>NUCLEOTIDE SEQUENCE</scope>
</reference>
<protein>
    <submittedName>
        <fullName evidence="1">Uncharacterized protein</fullName>
    </submittedName>
</protein>
<accession>A2Q546</accession>
<name>A2Q546_MEDTR</name>
<sequence length="41" mass="4688">MIYLKLLSIFQPKGIAVPDPIESICTIWGSDPPFLWFIFSC</sequence>
<evidence type="ECO:0000313" key="1">
    <source>
        <dbReference type="EMBL" id="ABN08746.1"/>
    </source>
</evidence>
<dbReference type="EMBL" id="AC160012">
    <property type="protein sequence ID" value="ABN08746.1"/>
    <property type="molecule type" value="Genomic_DNA"/>
</dbReference>